<dbReference type="AlphaFoldDB" id="A0A5B2VBB3"/>
<keyword evidence="2" id="KW-0472">Membrane</keyword>
<feature type="transmembrane region" description="Helical" evidence="2">
    <location>
        <begin position="6"/>
        <end position="27"/>
    </location>
</feature>
<proteinExistence type="predicted"/>
<comment type="caution">
    <text evidence="3">The sequence shown here is derived from an EMBL/GenBank/DDBJ whole genome shotgun (WGS) entry which is preliminary data.</text>
</comment>
<reference evidence="3 4" key="1">
    <citation type="submission" date="2019-09" db="EMBL/GenBank/DDBJ databases">
        <title>Salinarimonas rosea gen. nov., sp. nov., a new member of the a-2 subgroup of the Proteobacteria.</title>
        <authorList>
            <person name="Liu J."/>
        </authorList>
    </citation>
    <scope>NUCLEOTIDE SEQUENCE [LARGE SCALE GENOMIC DNA]</scope>
    <source>
        <strain evidence="3 4">BN140002</strain>
    </source>
</reference>
<accession>A0A5B2VBB3</accession>
<dbReference type="EMBL" id="VUOA01000031">
    <property type="protein sequence ID" value="KAA2235945.1"/>
    <property type="molecule type" value="Genomic_DNA"/>
</dbReference>
<evidence type="ECO:0000313" key="3">
    <source>
        <dbReference type="EMBL" id="KAA2235945.1"/>
    </source>
</evidence>
<keyword evidence="4" id="KW-1185">Reference proteome</keyword>
<keyword evidence="2" id="KW-0812">Transmembrane</keyword>
<feature type="region of interest" description="Disordered" evidence="1">
    <location>
        <begin position="30"/>
        <end position="91"/>
    </location>
</feature>
<dbReference type="RefSeq" id="WP_149819869.1">
    <property type="nucleotide sequence ID" value="NZ_VUOA01000031.1"/>
</dbReference>
<name>A0A5B2VBB3_9HYPH</name>
<organism evidence="3 4">
    <name type="scientific">Salinarimonas soli</name>
    <dbReference type="NCBI Taxonomy" id="1638099"/>
    <lineage>
        <taxon>Bacteria</taxon>
        <taxon>Pseudomonadati</taxon>
        <taxon>Pseudomonadota</taxon>
        <taxon>Alphaproteobacteria</taxon>
        <taxon>Hyphomicrobiales</taxon>
        <taxon>Salinarimonadaceae</taxon>
        <taxon>Salinarimonas</taxon>
    </lineage>
</organism>
<dbReference type="Proteomes" id="UP000323142">
    <property type="component" value="Unassembled WGS sequence"/>
</dbReference>
<gene>
    <name evidence="3" type="ORF">F0L46_17425</name>
</gene>
<keyword evidence="2" id="KW-1133">Transmembrane helix</keyword>
<protein>
    <submittedName>
        <fullName evidence="3">Uncharacterized protein</fullName>
    </submittedName>
</protein>
<evidence type="ECO:0000256" key="2">
    <source>
        <dbReference type="SAM" id="Phobius"/>
    </source>
</evidence>
<reference evidence="3 4" key="2">
    <citation type="submission" date="2019-09" db="EMBL/GenBank/DDBJ databases">
        <authorList>
            <person name="Jin C."/>
        </authorList>
    </citation>
    <scope>NUCLEOTIDE SEQUENCE [LARGE SCALE GENOMIC DNA]</scope>
    <source>
        <strain evidence="3 4">BN140002</strain>
    </source>
</reference>
<sequence length="91" mass="9929">MDMVIVVAFIVIILSGAVLLMCGAVVMQHHEDQAQSTAHQQHRSARGWIDSSREWHAARSAARRSASDVDPDALAEDPPSNVPAVTTTRRQ</sequence>
<evidence type="ECO:0000256" key="1">
    <source>
        <dbReference type="SAM" id="MobiDB-lite"/>
    </source>
</evidence>
<evidence type="ECO:0000313" key="4">
    <source>
        <dbReference type="Proteomes" id="UP000323142"/>
    </source>
</evidence>